<evidence type="ECO:0000313" key="1">
    <source>
        <dbReference type="EMBL" id="CAB4162938.1"/>
    </source>
</evidence>
<sequence length="70" mass="7937">MLIEIEGASSGKVIINTNQITVVEEPRFHHTTSKYYYALKIHVGDQEVIVQGPEADRVFQQLRDLVILGK</sequence>
<gene>
    <name evidence="1" type="ORF">UFOVP787_190</name>
</gene>
<organism evidence="1">
    <name type="scientific">uncultured Caudovirales phage</name>
    <dbReference type="NCBI Taxonomy" id="2100421"/>
    <lineage>
        <taxon>Viruses</taxon>
        <taxon>Duplodnaviria</taxon>
        <taxon>Heunggongvirae</taxon>
        <taxon>Uroviricota</taxon>
        <taxon>Caudoviricetes</taxon>
        <taxon>Peduoviridae</taxon>
        <taxon>Maltschvirus</taxon>
        <taxon>Maltschvirus maltsch</taxon>
    </lineage>
</organism>
<proteinExistence type="predicted"/>
<name>A0A6J5P0R4_9CAUD</name>
<protein>
    <submittedName>
        <fullName evidence="1">Uncharacterized protein</fullName>
    </submittedName>
</protein>
<dbReference type="EMBL" id="LR796734">
    <property type="protein sequence ID" value="CAB4162938.1"/>
    <property type="molecule type" value="Genomic_DNA"/>
</dbReference>
<accession>A0A6J5P0R4</accession>
<reference evidence="1" key="1">
    <citation type="submission" date="2020-04" db="EMBL/GenBank/DDBJ databases">
        <authorList>
            <person name="Chiriac C."/>
            <person name="Salcher M."/>
            <person name="Ghai R."/>
            <person name="Kavagutti S V."/>
        </authorList>
    </citation>
    <scope>NUCLEOTIDE SEQUENCE</scope>
</reference>